<keyword evidence="3" id="KW-0378">Hydrolase</keyword>
<name>A0A9P7JRV1_9AGAM</name>
<feature type="chain" id="PRO_5040344383" evidence="1">
    <location>
        <begin position="21"/>
        <end position="374"/>
    </location>
</feature>
<evidence type="ECO:0000313" key="4">
    <source>
        <dbReference type="Proteomes" id="UP000823399"/>
    </source>
</evidence>
<comment type="caution">
    <text evidence="3">The sequence shown here is derived from an EMBL/GenBank/DDBJ whole genome shotgun (WGS) entry which is preliminary data.</text>
</comment>
<protein>
    <submittedName>
        <fullName evidence="3">Glycoside hydrolase family 16 protein</fullName>
    </submittedName>
</protein>
<dbReference type="Gene3D" id="2.60.120.200">
    <property type="match status" value="1"/>
</dbReference>
<dbReference type="SUPFAM" id="SSF49899">
    <property type="entry name" value="Concanavalin A-like lectins/glucanases"/>
    <property type="match status" value="1"/>
</dbReference>
<dbReference type="InterPro" id="IPR050546">
    <property type="entry name" value="Glycosyl_Hydrlase_16"/>
</dbReference>
<dbReference type="OrthoDB" id="192832at2759"/>
<dbReference type="InterPro" id="IPR000757">
    <property type="entry name" value="Beta-glucanase-like"/>
</dbReference>
<keyword evidence="1" id="KW-0732">Signal</keyword>
<dbReference type="AlphaFoldDB" id="A0A9P7JRV1"/>
<feature type="domain" description="GH16" evidence="2">
    <location>
        <begin position="23"/>
        <end position="349"/>
    </location>
</feature>
<dbReference type="PANTHER" id="PTHR10963">
    <property type="entry name" value="GLYCOSYL HYDROLASE-RELATED"/>
    <property type="match status" value="1"/>
</dbReference>
<dbReference type="InterPro" id="IPR013320">
    <property type="entry name" value="ConA-like_dom_sf"/>
</dbReference>
<proteinExistence type="predicted"/>
<reference evidence="3" key="1">
    <citation type="journal article" date="2020" name="New Phytol.">
        <title>Comparative genomics reveals dynamic genome evolution in host specialist ectomycorrhizal fungi.</title>
        <authorList>
            <person name="Lofgren L.A."/>
            <person name="Nguyen N.H."/>
            <person name="Vilgalys R."/>
            <person name="Ruytinx J."/>
            <person name="Liao H.L."/>
            <person name="Branco S."/>
            <person name="Kuo A."/>
            <person name="LaButti K."/>
            <person name="Lipzen A."/>
            <person name="Andreopoulos W."/>
            <person name="Pangilinan J."/>
            <person name="Riley R."/>
            <person name="Hundley H."/>
            <person name="Na H."/>
            <person name="Barry K."/>
            <person name="Grigoriev I.V."/>
            <person name="Stajich J.E."/>
            <person name="Kennedy P.G."/>
        </authorList>
    </citation>
    <scope>NUCLEOTIDE SEQUENCE</scope>
    <source>
        <strain evidence="3">FC423</strain>
    </source>
</reference>
<accession>A0A9P7JRV1</accession>
<dbReference type="GeneID" id="64695250"/>
<dbReference type="RefSeq" id="XP_041290456.1">
    <property type="nucleotide sequence ID" value="XM_041432991.1"/>
</dbReference>
<dbReference type="PANTHER" id="PTHR10963:SF24">
    <property type="entry name" value="GLYCOSIDASE C21B10.07-RELATED"/>
    <property type="match status" value="1"/>
</dbReference>
<evidence type="ECO:0000313" key="3">
    <source>
        <dbReference type="EMBL" id="KAG2103152.1"/>
    </source>
</evidence>
<evidence type="ECO:0000259" key="2">
    <source>
        <dbReference type="PROSITE" id="PS51762"/>
    </source>
</evidence>
<sequence>MHSLPNSFLVAFSFTVLVDASGSHYWSSPRHRTVAHRQLSGETYMIQDFYQGEDFFKDVPPIYDWTFDVGSDPTDGNVIYQSQSDAQSKGLAYINDSNNSLILAVDSTSTVAPGGQRASVRITSQKSYNGGLFIFDASYMPVGCSTWPSFWTVGPHWPTAGEIDIVEGVNNQDTNQMALHTGTNQTCTNEMTNGTQQFTGQIKKTNCYSTGRADSGCIIEDTDTSSFAYGFNNAEGGVFALLWDNSTGMSIWHFARANIPADLIAQTPRPSTWGIPAGFWSSQTCDITANFYEHQMVIDTTICGHWAGGGIYAQSGCPGTCSDMVANATNYINAKWVINYVAVYQYHIGSGAYAPSPRLPLTIILSLVIYLLLL</sequence>
<dbReference type="GO" id="GO:0004553">
    <property type="term" value="F:hydrolase activity, hydrolyzing O-glycosyl compounds"/>
    <property type="evidence" value="ECO:0007669"/>
    <property type="project" value="InterPro"/>
</dbReference>
<dbReference type="PROSITE" id="PS51762">
    <property type="entry name" value="GH16_2"/>
    <property type="match status" value="1"/>
</dbReference>
<organism evidence="3 4">
    <name type="scientific">Suillus discolor</name>
    <dbReference type="NCBI Taxonomy" id="1912936"/>
    <lineage>
        <taxon>Eukaryota</taxon>
        <taxon>Fungi</taxon>
        <taxon>Dikarya</taxon>
        <taxon>Basidiomycota</taxon>
        <taxon>Agaricomycotina</taxon>
        <taxon>Agaricomycetes</taxon>
        <taxon>Agaricomycetidae</taxon>
        <taxon>Boletales</taxon>
        <taxon>Suillineae</taxon>
        <taxon>Suillaceae</taxon>
        <taxon>Suillus</taxon>
    </lineage>
</organism>
<keyword evidence="4" id="KW-1185">Reference proteome</keyword>
<feature type="signal peptide" evidence="1">
    <location>
        <begin position="1"/>
        <end position="20"/>
    </location>
</feature>
<dbReference type="CDD" id="cd02181">
    <property type="entry name" value="GH16_fungal_Lam16A_glucanase"/>
    <property type="match status" value="1"/>
</dbReference>
<gene>
    <name evidence="3" type="ORF">F5147DRAFT_639035</name>
</gene>
<dbReference type="Pfam" id="PF26113">
    <property type="entry name" value="GH16_XgeA"/>
    <property type="match status" value="1"/>
</dbReference>
<evidence type="ECO:0000256" key="1">
    <source>
        <dbReference type="SAM" id="SignalP"/>
    </source>
</evidence>
<dbReference type="GO" id="GO:0009251">
    <property type="term" value="P:glucan catabolic process"/>
    <property type="evidence" value="ECO:0007669"/>
    <property type="project" value="TreeGrafter"/>
</dbReference>
<dbReference type="EMBL" id="JABBWM010000045">
    <property type="protein sequence ID" value="KAG2103152.1"/>
    <property type="molecule type" value="Genomic_DNA"/>
</dbReference>
<dbReference type="Proteomes" id="UP000823399">
    <property type="component" value="Unassembled WGS sequence"/>
</dbReference>